<dbReference type="GO" id="GO:0004190">
    <property type="term" value="F:aspartic-type endopeptidase activity"/>
    <property type="evidence" value="ECO:0007669"/>
    <property type="project" value="InterPro"/>
</dbReference>
<dbReference type="Gene3D" id="1.10.375.10">
    <property type="entry name" value="Human Immunodeficiency Virus Type 1 Capsid Protein"/>
    <property type="match status" value="1"/>
</dbReference>
<dbReference type="InterPro" id="IPR001995">
    <property type="entry name" value="Peptidase_A2_cat"/>
</dbReference>
<evidence type="ECO:0000259" key="8">
    <source>
        <dbReference type="PROSITE" id="PS50175"/>
    </source>
</evidence>
<dbReference type="InterPro" id="IPR036875">
    <property type="entry name" value="Znf_CCHC_sf"/>
</dbReference>
<dbReference type="Pfam" id="PF00098">
    <property type="entry name" value="zf-CCHC"/>
    <property type="match status" value="1"/>
</dbReference>
<dbReference type="PROSITE" id="PS50158">
    <property type="entry name" value="ZF_CCHC"/>
    <property type="match status" value="1"/>
</dbReference>
<dbReference type="EMBL" id="EU024533">
    <property type="protein sequence ID" value="ABY48893.1"/>
    <property type="molecule type" value="Genomic_DNA"/>
</dbReference>
<proteinExistence type="predicted"/>
<organism evidence="9">
    <name type="scientific">Notamacropus eugenii</name>
    <name type="common">Tammar wallaby</name>
    <name type="synonym">Macropus eugenii</name>
    <dbReference type="NCBI Taxonomy" id="9315"/>
    <lineage>
        <taxon>Eukaryota</taxon>
        <taxon>Metazoa</taxon>
        <taxon>Chordata</taxon>
        <taxon>Craniata</taxon>
        <taxon>Vertebrata</taxon>
        <taxon>Euteleostomi</taxon>
        <taxon>Mammalia</taxon>
        <taxon>Metatheria</taxon>
        <taxon>Diprotodontia</taxon>
        <taxon>Macropodidae</taxon>
        <taxon>Notamacropus</taxon>
    </lineage>
</organism>
<dbReference type="SUPFAM" id="SSF57756">
    <property type="entry name" value="Retrovirus zinc finger-like domains"/>
    <property type="match status" value="1"/>
</dbReference>
<reference evidence="9" key="1">
    <citation type="submission" date="2007-07" db="EMBL/GenBank/DDBJ databases">
        <title>An Ultra-conserved, Active Retrovirus Defies the Centromere Paradox in Vertebrates.</title>
        <authorList>
            <person name="Ferreri G.C."/>
            <person name="Carone D.M."/>
            <person name="Brown J.D."/>
            <person name="Obergfell C."/>
            <person name="O'Neill M.J."/>
            <person name="O'Neill R.J."/>
        </authorList>
    </citation>
    <scope>NUCLEOTIDE SEQUENCE</scope>
    <source>
        <strain evidence="9">KERV.F3</strain>
    </source>
</reference>
<accession>E6Y2W1</accession>
<dbReference type="GO" id="GO:0006508">
    <property type="term" value="P:proteolysis"/>
    <property type="evidence" value="ECO:0007669"/>
    <property type="project" value="UniProtKB-KW"/>
</dbReference>
<dbReference type="Pfam" id="PF00077">
    <property type="entry name" value="RVP"/>
    <property type="match status" value="1"/>
</dbReference>
<dbReference type="InterPro" id="IPR018061">
    <property type="entry name" value="Retropepsins"/>
</dbReference>
<sequence>MLHWSDSPGPQSSLEKGIRKAIENGEDVGTFPVLEIADPSVPGGVRRSHIPIEWKRVATLKEACTKHGPNSPFVIAMLETLSGQFVLTPNDWKSLARACLTPGQNVIWVSEFSQRVKSTTSGLGAQAPQAYQRFTGTGQFEATGNQLQYSAADYVLIARMAIAAWKVIASKKEREFPMTRITQGNTEPFTNFVVRLQEAVGRDMGEENQGTEIVLRTLLQQNCNHDCKKAMLGLPKNASVEEMIQRCDRVGSQVYLAQVQGKYLATALSNISLEKKCFNCGKPGHLKKECRKEISTGRGQDQLPIAIALPLKHSVQIQLLKEIGQNRPECTIWLNGIPMTGLLDTGADRTCLSGRSVPRHWKLKESQRPVWGIGGCQNTLETMHPVKWEDRQGTVWPLVIPGLSFNIWGRDIMSRLGMKLSNF</sequence>
<dbReference type="PANTHER" id="PTHR40389:SF3">
    <property type="entry name" value="IGE-BINDING PROTEIN"/>
    <property type="match status" value="1"/>
</dbReference>
<keyword evidence="1" id="KW-0645">Protease</keyword>
<evidence type="ECO:0000256" key="1">
    <source>
        <dbReference type="ARBA" id="ARBA00022670"/>
    </source>
</evidence>
<dbReference type="AlphaFoldDB" id="E6Y2W1"/>
<keyword evidence="2" id="KW-0479">Metal-binding</keyword>
<keyword evidence="4" id="KW-0378">Hydrolase</keyword>
<dbReference type="Gene3D" id="4.10.60.10">
    <property type="entry name" value="Zinc finger, CCHC-type"/>
    <property type="match status" value="1"/>
</dbReference>
<dbReference type="Pfam" id="PF00607">
    <property type="entry name" value="Gag_p24"/>
    <property type="match status" value="1"/>
</dbReference>
<keyword evidence="5" id="KW-0862">Zinc</keyword>
<dbReference type="InterPro" id="IPR001969">
    <property type="entry name" value="Aspartic_peptidase_AS"/>
</dbReference>
<dbReference type="SMART" id="SM00343">
    <property type="entry name" value="ZnF_C2HC"/>
    <property type="match status" value="1"/>
</dbReference>
<dbReference type="PROSITE" id="PS50175">
    <property type="entry name" value="ASP_PROT_RETROV"/>
    <property type="match status" value="1"/>
</dbReference>
<dbReference type="PROSITE" id="PS00141">
    <property type="entry name" value="ASP_PROTEASE"/>
    <property type="match status" value="1"/>
</dbReference>
<dbReference type="SUPFAM" id="SSF47353">
    <property type="entry name" value="Retrovirus capsid dimerization domain-like"/>
    <property type="match status" value="1"/>
</dbReference>
<dbReference type="InterPro" id="IPR034170">
    <property type="entry name" value="Retropepsin-like_cat_dom"/>
</dbReference>
<evidence type="ECO:0000256" key="2">
    <source>
        <dbReference type="ARBA" id="ARBA00022723"/>
    </source>
</evidence>
<dbReference type="Gene3D" id="2.40.70.10">
    <property type="entry name" value="Acid Proteases"/>
    <property type="match status" value="1"/>
</dbReference>
<dbReference type="GO" id="GO:0008270">
    <property type="term" value="F:zinc ion binding"/>
    <property type="evidence" value="ECO:0007669"/>
    <property type="project" value="UniProtKB-KW"/>
</dbReference>
<evidence type="ECO:0000256" key="6">
    <source>
        <dbReference type="PROSITE-ProRule" id="PRU00047"/>
    </source>
</evidence>
<feature type="domain" description="CCHC-type" evidence="7">
    <location>
        <begin position="276"/>
        <end position="292"/>
    </location>
</feature>
<dbReference type="Pfam" id="PF19317">
    <property type="entry name" value="Gag_p24_C"/>
    <property type="match status" value="1"/>
</dbReference>
<evidence type="ECO:0000256" key="3">
    <source>
        <dbReference type="ARBA" id="ARBA00022771"/>
    </source>
</evidence>
<protein>
    <submittedName>
        <fullName evidence="9">Gag-Pro</fullName>
    </submittedName>
</protein>
<dbReference type="CDD" id="cd05482">
    <property type="entry name" value="HIV_retropepsin_like"/>
    <property type="match status" value="1"/>
</dbReference>
<dbReference type="GO" id="GO:0016032">
    <property type="term" value="P:viral process"/>
    <property type="evidence" value="ECO:0007669"/>
    <property type="project" value="InterPro"/>
</dbReference>
<evidence type="ECO:0000259" key="7">
    <source>
        <dbReference type="PROSITE" id="PS50158"/>
    </source>
</evidence>
<dbReference type="SUPFAM" id="SSF50630">
    <property type="entry name" value="Acid proteases"/>
    <property type="match status" value="1"/>
</dbReference>
<dbReference type="InterPro" id="IPR021109">
    <property type="entry name" value="Peptidase_aspartic_dom_sf"/>
</dbReference>
<dbReference type="InterPro" id="IPR045345">
    <property type="entry name" value="Gag_p24_C"/>
</dbReference>
<feature type="domain" description="Peptidase A2" evidence="8">
    <location>
        <begin position="339"/>
        <end position="412"/>
    </location>
</feature>
<dbReference type="PANTHER" id="PTHR40389">
    <property type="entry name" value="ENDOGENOUS RETROVIRUS GROUP K MEMBER 24 GAG POLYPROTEIN-RELATED"/>
    <property type="match status" value="1"/>
</dbReference>
<evidence type="ECO:0000256" key="5">
    <source>
        <dbReference type="ARBA" id="ARBA00022833"/>
    </source>
</evidence>
<evidence type="ECO:0000256" key="4">
    <source>
        <dbReference type="ARBA" id="ARBA00022801"/>
    </source>
</evidence>
<keyword evidence="3 6" id="KW-0863">Zinc-finger</keyword>
<dbReference type="GO" id="GO:0003676">
    <property type="term" value="F:nucleic acid binding"/>
    <property type="evidence" value="ECO:0007669"/>
    <property type="project" value="InterPro"/>
</dbReference>
<dbReference type="InterPro" id="IPR008919">
    <property type="entry name" value="Retrov_capsid_N"/>
</dbReference>
<dbReference type="InterPro" id="IPR008916">
    <property type="entry name" value="Retrov_capsid_C"/>
</dbReference>
<dbReference type="Gene3D" id="1.10.1200.30">
    <property type="match status" value="1"/>
</dbReference>
<dbReference type="InterPro" id="IPR001878">
    <property type="entry name" value="Znf_CCHC"/>
</dbReference>
<dbReference type="SUPFAM" id="SSF47943">
    <property type="entry name" value="Retrovirus capsid protein, N-terminal core domain"/>
    <property type="match status" value="1"/>
</dbReference>
<evidence type="ECO:0000313" key="9">
    <source>
        <dbReference type="EMBL" id="ABY48893.1"/>
    </source>
</evidence>
<dbReference type="InterPro" id="IPR050195">
    <property type="entry name" value="Primate_lentivir_Gag_pol-like"/>
</dbReference>
<name>E6Y2W1_NOTEU</name>